<dbReference type="GO" id="GO:0016747">
    <property type="term" value="F:acyltransferase activity, transferring groups other than amino-acyl groups"/>
    <property type="evidence" value="ECO:0007669"/>
    <property type="project" value="InterPro"/>
</dbReference>
<reference evidence="3 4" key="1">
    <citation type="journal article" date="2018" name="Genome Biol. Evol.">
        <title>Multiple Roots of Fruiting Body Formation in Amoebozoa.</title>
        <authorList>
            <person name="Hillmann F."/>
            <person name="Forbes G."/>
            <person name="Novohradska S."/>
            <person name="Ferling I."/>
            <person name="Riege K."/>
            <person name="Groth M."/>
            <person name="Westermann M."/>
            <person name="Marz M."/>
            <person name="Spaller T."/>
            <person name="Winckler T."/>
            <person name="Schaap P."/>
            <person name="Glockner G."/>
        </authorList>
    </citation>
    <scope>NUCLEOTIDE SEQUENCE [LARGE SCALE GENOMIC DNA]</scope>
    <source>
        <strain evidence="3 4">Jena</strain>
    </source>
</reference>
<dbReference type="Gene3D" id="3.40.630.30">
    <property type="match status" value="1"/>
</dbReference>
<dbReference type="Pfam" id="PF00583">
    <property type="entry name" value="Acetyltransf_1"/>
    <property type="match status" value="1"/>
</dbReference>
<evidence type="ECO:0000313" key="3">
    <source>
        <dbReference type="EMBL" id="PRP86597.1"/>
    </source>
</evidence>
<evidence type="ECO:0000259" key="2">
    <source>
        <dbReference type="PROSITE" id="PS51186"/>
    </source>
</evidence>
<feature type="region of interest" description="Disordered" evidence="1">
    <location>
        <begin position="51"/>
        <end position="79"/>
    </location>
</feature>
<comment type="caution">
    <text evidence="3">The sequence shown here is derived from an EMBL/GenBank/DDBJ whole genome shotgun (WGS) entry which is preliminary data.</text>
</comment>
<dbReference type="STRING" id="1890364.A0A2P6NRL6"/>
<dbReference type="PANTHER" id="PTHR42791:SF17">
    <property type="entry name" value="ACETYLTRANSFERASE, GNAT FAMILY FAMILY (AFU_ORTHOLOGUE AFUA_8G05690)"/>
    <property type="match status" value="1"/>
</dbReference>
<dbReference type="SUPFAM" id="SSF55729">
    <property type="entry name" value="Acyl-CoA N-acyltransferases (Nat)"/>
    <property type="match status" value="1"/>
</dbReference>
<dbReference type="Proteomes" id="UP000241769">
    <property type="component" value="Unassembled WGS sequence"/>
</dbReference>
<evidence type="ECO:0000313" key="4">
    <source>
        <dbReference type="Proteomes" id="UP000241769"/>
    </source>
</evidence>
<feature type="compositionally biased region" description="Basic and acidic residues" evidence="1">
    <location>
        <begin position="67"/>
        <end position="78"/>
    </location>
</feature>
<organism evidence="3 4">
    <name type="scientific">Planoprotostelium fungivorum</name>
    <dbReference type="NCBI Taxonomy" id="1890364"/>
    <lineage>
        <taxon>Eukaryota</taxon>
        <taxon>Amoebozoa</taxon>
        <taxon>Evosea</taxon>
        <taxon>Variosea</taxon>
        <taxon>Cavosteliida</taxon>
        <taxon>Cavosteliaceae</taxon>
        <taxon>Planoprotostelium</taxon>
    </lineage>
</organism>
<dbReference type="InterPro" id="IPR052523">
    <property type="entry name" value="Trichothecene_AcTrans"/>
</dbReference>
<name>A0A2P6NRL6_9EUKA</name>
<dbReference type="InterPro" id="IPR000182">
    <property type="entry name" value="GNAT_dom"/>
</dbReference>
<dbReference type="CDD" id="cd04301">
    <property type="entry name" value="NAT_SF"/>
    <property type="match status" value="1"/>
</dbReference>
<dbReference type="EMBL" id="MDYQ01000029">
    <property type="protein sequence ID" value="PRP86597.1"/>
    <property type="molecule type" value="Genomic_DNA"/>
</dbReference>
<dbReference type="PANTHER" id="PTHR42791">
    <property type="entry name" value="GNAT FAMILY ACETYLTRANSFERASE"/>
    <property type="match status" value="1"/>
</dbReference>
<evidence type="ECO:0000256" key="1">
    <source>
        <dbReference type="SAM" id="MobiDB-lite"/>
    </source>
</evidence>
<sequence>MPYSFTVITDFDEATAQTILAIERSTATPGLGRLLWPGLHGIKTPAMVIEEEKTGSASSSQESLKQGADDREVRDTIDNMKNPNNSYIAMIDDTTNEIVGYAWWQFNESHSPLQWLTKYNTRSRPKEINVPLADAIGGVRTLKRAIIIGQRPWYHLRELYVLSDHREKGLGTRLVDWGLDEARRRGILAYVDAMPKAFNLYVRCGFTEIDRVTVDLELFGGERGQESVFSIMTTETTSS</sequence>
<protein>
    <recommendedName>
        <fullName evidence="2">N-acetyltransferase domain-containing protein</fullName>
    </recommendedName>
</protein>
<dbReference type="InterPro" id="IPR016181">
    <property type="entry name" value="Acyl_CoA_acyltransferase"/>
</dbReference>
<feature type="domain" description="N-acetyltransferase" evidence="2">
    <location>
        <begin position="47"/>
        <end position="235"/>
    </location>
</feature>
<feature type="compositionally biased region" description="Polar residues" evidence="1">
    <location>
        <begin position="55"/>
        <end position="64"/>
    </location>
</feature>
<keyword evidence="4" id="KW-1185">Reference proteome</keyword>
<dbReference type="OrthoDB" id="410198at2759"/>
<dbReference type="PROSITE" id="PS51186">
    <property type="entry name" value="GNAT"/>
    <property type="match status" value="1"/>
</dbReference>
<proteinExistence type="predicted"/>
<accession>A0A2P6NRL6</accession>
<gene>
    <name evidence="3" type="ORF">PROFUN_05235</name>
</gene>
<dbReference type="AlphaFoldDB" id="A0A2P6NRL6"/>
<dbReference type="InParanoid" id="A0A2P6NRL6"/>